<feature type="transmembrane region" description="Helical" evidence="2">
    <location>
        <begin position="7"/>
        <end position="26"/>
    </location>
</feature>
<keyword evidence="2" id="KW-0812">Transmembrane</keyword>
<dbReference type="GO" id="GO:0032981">
    <property type="term" value="P:mitochondrial respiratory chain complex I assembly"/>
    <property type="evidence" value="ECO:0007669"/>
    <property type="project" value="TreeGrafter"/>
</dbReference>
<keyword evidence="5" id="KW-1185">Reference proteome</keyword>
<reference evidence="4 5" key="1">
    <citation type="submission" date="2018-06" db="EMBL/GenBank/DDBJ databases">
        <title>Genomic Encyclopedia of Type Strains, Phase IV (KMG-IV): sequencing the most valuable type-strain genomes for metagenomic binning, comparative biology and taxonomic classification.</title>
        <authorList>
            <person name="Goeker M."/>
        </authorList>
    </citation>
    <scope>NUCLEOTIDE SEQUENCE [LARGE SCALE GENOMIC DNA]</scope>
    <source>
        <strain evidence="4 5">DSM 18048</strain>
    </source>
</reference>
<dbReference type="InterPro" id="IPR006076">
    <property type="entry name" value="FAD-dep_OxRdtase"/>
</dbReference>
<sequence>MTSPSRAPIVVVGGGILGCSVAYFLARHPGAPRVVVLEPDASYARASTPRSASAIRTQFHLGANVALSRVGYDFYKNASEHLGVNDEIVDLRFQDCPYLVLAAPRGVARLRDAHEQQVRHGAHVAFLDVETLTHRLPWLRPNGLGAGTLGQGGEGWFDPRRALDALRRKAESLGAEFLPRRAIAMDVRRERVERVHLDDGTSLTVESVVNAAGAQAGRVAAQAGVPLPVESRKRSAFVFHADTPPVGFVNLVEPLPDGRGLYARPYGGGFMAVTSPLPHDDPDTEDLGVDHALFEEVLRPALARRVRGFERVTLVDAWAGHYELNTFDQNAVIGPHPDMRNLLFACGLSGHGVMHAPGIGRGVAEVLLDGRYTTLDLSVFEFERLRRGVRLDDVQPSEQREHAAGI</sequence>
<protein>
    <submittedName>
        <fullName evidence="4">Glycine/D-amino acid oxidase-like deaminating enzyme</fullName>
    </submittedName>
</protein>
<dbReference type="Proteomes" id="UP000248326">
    <property type="component" value="Unassembled WGS sequence"/>
</dbReference>
<evidence type="ECO:0000313" key="5">
    <source>
        <dbReference type="Proteomes" id="UP000248326"/>
    </source>
</evidence>
<dbReference type="GO" id="GO:0016491">
    <property type="term" value="F:oxidoreductase activity"/>
    <property type="evidence" value="ECO:0007669"/>
    <property type="project" value="UniProtKB-KW"/>
</dbReference>
<dbReference type="PANTHER" id="PTHR13847">
    <property type="entry name" value="SARCOSINE DEHYDROGENASE-RELATED"/>
    <property type="match status" value="1"/>
</dbReference>
<dbReference type="EMBL" id="QJSX01000007">
    <property type="protein sequence ID" value="PYE53818.1"/>
    <property type="molecule type" value="Genomic_DNA"/>
</dbReference>
<evidence type="ECO:0000256" key="2">
    <source>
        <dbReference type="SAM" id="Phobius"/>
    </source>
</evidence>
<keyword evidence="2" id="KW-0472">Membrane</keyword>
<organism evidence="4 5">
    <name type="scientific">Deinococcus yavapaiensis KR-236</name>
    <dbReference type="NCBI Taxonomy" id="694435"/>
    <lineage>
        <taxon>Bacteria</taxon>
        <taxon>Thermotogati</taxon>
        <taxon>Deinococcota</taxon>
        <taxon>Deinococci</taxon>
        <taxon>Deinococcales</taxon>
        <taxon>Deinococcaceae</taxon>
        <taxon>Deinococcus</taxon>
    </lineage>
</organism>
<feature type="domain" description="FAD dependent oxidoreductase" evidence="3">
    <location>
        <begin position="9"/>
        <end position="365"/>
    </location>
</feature>
<proteinExistence type="predicted"/>
<dbReference type="Gene3D" id="3.30.9.10">
    <property type="entry name" value="D-Amino Acid Oxidase, subunit A, domain 2"/>
    <property type="match status" value="1"/>
</dbReference>
<dbReference type="RefSeq" id="WP_170130989.1">
    <property type="nucleotide sequence ID" value="NZ_QJSX01000007.1"/>
</dbReference>
<evidence type="ECO:0000256" key="1">
    <source>
        <dbReference type="ARBA" id="ARBA00023002"/>
    </source>
</evidence>
<dbReference type="PANTHER" id="PTHR13847:SF287">
    <property type="entry name" value="FAD-DEPENDENT OXIDOREDUCTASE DOMAIN-CONTAINING PROTEIN 1"/>
    <property type="match status" value="1"/>
</dbReference>
<gene>
    <name evidence="4" type="ORF">DES52_10776</name>
</gene>
<dbReference type="SUPFAM" id="SSF51905">
    <property type="entry name" value="FAD/NAD(P)-binding domain"/>
    <property type="match status" value="1"/>
</dbReference>
<dbReference type="InterPro" id="IPR036188">
    <property type="entry name" value="FAD/NAD-bd_sf"/>
</dbReference>
<evidence type="ECO:0000259" key="3">
    <source>
        <dbReference type="Pfam" id="PF01266"/>
    </source>
</evidence>
<comment type="caution">
    <text evidence="4">The sequence shown here is derived from an EMBL/GenBank/DDBJ whole genome shotgun (WGS) entry which is preliminary data.</text>
</comment>
<dbReference type="Pfam" id="PF01266">
    <property type="entry name" value="DAO"/>
    <property type="match status" value="1"/>
</dbReference>
<evidence type="ECO:0000313" key="4">
    <source>
        <dbReference type="EMBL" id="PYE53818.1"/>
    </source>
</evidence>
<dbReference type="PROSITE" id="PS51257">
    <property type="entry name" value="PROKAR_LIPOPROTEIN"/>
    <property type="match status" value="1"/>
</dbReference>
<accession>A0A318S7V8</accession>
<dbReference type="Gene3D" id="3.50.50.60">
    <property type="entry name" value="FAD/NAD(P)-binding domain"/>
    <property type="match status" value="1"/>
</dbReference>
<keyword evidence="1" id="KW-0560">Oxidoreductase</keyword>
<dbReference type="GO" id="GO:0005737">
    <property type="term" value="C:cytoplasm"/>
    <property type="evidence" value="ECO:0007669"/>
    <property type="project" value="TreeGrafter"/>
</dbReference>
<keyword evidence="2" id="KW-1133">Transmembrane helix</keyword>
<name>A0A318S7V8_9DEIO</name>
<dbReference type="AlphaFoldDB" id="A0A318S7V8"/>